<dbReference type="SUPFAM" id="SSF50729">
    <property type="entry name" value="PH domain-like"/>
    <property type="match status" value="1"/>
</dbReference>
<dbReference type="OrthoDB" id="8963340at2759"/>
<evidence type="ECO:0000313" key="6">
    <source>
        <dbReference type="Proteomes" id="UP000669133"/>
    </source>
</evidence>
<sequence length="699" mass="74652">MGILTTPDKEKIKRTIPKASNKIIDATVARLYIAYPDPTKWVYTGLMGAIALVDDLVGHTFFLKLVDITGHRGVLWDQELYVDFEYNQDRKFFHTFEIEDCLVGLLFEDTNDATHFYKRVTHRQKHGSSATVKNKNAIALKERVEPKGHNTPGPRGEYMDVNTAQRQRRAKGVLYYDDVPPPEWRSLYAELESAGITEDMIVDNRQFIKDYIAQQGGPLVGLEPPVPRKYQKAHEKAVAIDKEDTTSIPESRPSMKHKKAPPPPPSAHQSSPSVAASSNQSVNSSTPEAESSPTPTPAPEPAPAEPVKRVFRVPPASAIPPPVRTASTASNERPLPTPPSQQQQQQQQQPSYQPPQPTSPDTQRKYNVPPPLANTVHKVPPPFQPSQAQQSPHNAPAPPPRGGVQPPAPPARGNAPPPPPRANHSVPSNGPAPPPRASPMAPSGTGANGAHPPPAPPPRASRGAAPPPPPPRSSAAHPNNSPQVPPRNAFPQQPTQPQQQQQQQPQPQPTTPAPPALQPRPMAVPPPTQQPQAQPYGQTAVPAPPPPPLAQQQQQQQQQQQPQAQDYGQSAASAPPPPPPPPAMPPMSTGATPAPPAPNMSSGTFTESTGDAGRDALLSSIRGAGIGSLKKTDKSQLEKPSVILQEAKGEPVQSNDASGAAGGSAPGAPPASLADALSVALNKRKGKVAHSDDEDDDEW</sequence>
<dbReference type="GO" id="GO:0003779">
    <property type="term" value="F:actin binding"/>
    <property type="evidence" value="ECO:0007669"/>
    <property type="project" value="InterPro"/>
</dbReference>
<dbReference type="GO" id="GO:0030479">
    <property type="term" value="C:actin cortical patch"/>
    <property type="evidence" value="ECO:0007669"/>
    <property type="project" value="UniProtKB-ARBA"/>
</dbReference>
<evidence type="ECO:0000256" key="2">
    <source>
        <dbReference type="SAM" id="MobiDB-lite"/>
    </source>
</evidence>
<dbReference type="RefSeq" id="XP_067547442.1">
    <property type="nucleotide sequence ID" value="XM_067692863.1"/>
</dbReference>
<keyword evidence="1" id="KW-0597">Phosphoprotein</keyword>
<gene>
    <name evidence="5" type="ORF">I9W82_003854</name>
</gene>
<feature type="domain" description="WH1" evidence="3">
    <location>
        <begin position="16"/>
        <end position="127"/>
    </location>
</feature>
<feature type="region of interest" description="Disordered" evidence="2">
    <location>
        <begin position="217"/>
        <end position="676"/>
    </location>
</feature>
<accession>A0A8H8DC13</accession>
<feature type="compositionally biased region" description="Pro residues" evidence="2">
    <location>
        <begin position="451"/>
        <end position="472"/>
    </location>
</feature>
<dbReference type="SMART" id="SM00461">
    <property type="entry name" value="WH1"/>
    <property type="match status" value="1"/>
</dbReference>
<comment type="caution">
    <text evidence="5">The sequence shown here is derived from an EMBL/GenBank/DDBJ whole genome shotgun (WGS) entry which is preliminary data.</text>
</comment>
<feature type="compositionally biased region" description="Polar residues" evidence="2">
    <location>
        <begin position="599"/>
        <end position="609"/>
    </location>
</feature>
<evidence type="ECO:0000259" key="4">
    <source>
        <dbReference type="PROSITE" id="PS51082"/>
    </source>
</evidence>
<organism evidence="5 6">
    <name type="scientific">Candida metapsilosis</name>
    <dbReference type="NCBI Taxonomy" id="273372"/>
    <lineage>
        <taxon>Eukaryota</taxon>
        <taxon>Fungi</taxon>
        <taxon>Dikarya</taxon>
        <taxon>Ascomycota</taxon>
        <taxon>Saccharomycotina</taxon>
        <taxon>Pichiomycetes</taxon>
        <taxon>Debaryomycetaceae</taxon>
        <taxon>Candida/Lodderomyces clade</taxon>
        <taxon>Candida</taxon>
    </lineage>
</organism>
<feature type="compositionally biased region" description="Low complexity" evidence="2">
    <location>
        <begin position="267"/>
        <end position="293"/>
    </location>
</feature>
<feature type="compositionally biased region" description="Pro residues" evidence="2">
    <location>
        <begin position="395"/>
        <end position="421"/>
    </location>
</feature>
<keyword evidence="6" id="KW-1185">Reference proteome</keyword>
<feature type="compositionally biased region" description="Pro residues" evidence="2">
    <location>
        <begin position="506"/>
        <end position="529"/>
    </location>
</feature>
<dbReference type="PROSITE" id="PS50229">
    <property type="entry name" value="WH1"/>
    <property type="match status" value="1"/>
</dbReference>
<feature type="compositionally biased region" description="Pro residues" evidence="2">
    <location>
        <begin position="294"/>
        <end position="304"/>
    </location>
</feature>
<dbReference type="Gene3D" id="2.30.29.30">
    <property type="entry name" value="Pleckstrin-homology domain (PH domain)/Phosphotyrosine-binding domain (PTB)"/>
    <property type="match status" value="1"/>
</dbReference>
<dbReference type="Pfam" id="PF02205">
    <property type="entry name" value="WH2"/>
    <property type="match status" value="1"/>
</dbReference>
<evidence type="ECO:0000259" key="3">
    <source>
        <dbReference type="PROSITE" id="PS50229"/>
    </source>
</evidence>
<dbReference type="FunFam" id="2.30.29.30:FF:000281">
    <property type="entry name" value="Actin associated protein"/>
    <property type="match status" value="1"/>
</dbReference>
<dbReference type="InterPro" id="IPR033927">
    <property type="entry name" value="WASPfam_EVH1"/>
</dbReference>
<feature type="compositionally biased region" description="Basic and acidic residues" evidence="2">
    <location>
        <begin position="232"/>
        <end position="245"/>
    </location>
</feature>
<feature type="compositionally biased region" description="Low complexity" evidence="2">
    <location>
        <begin position="491"/>
        <end position="505"/>
    </location>
</feature>
<dbReference type="InterPro" id="IPR011993">
    <property type="entry name" value="PH-like_dom_sf"/>
</dbReference>
<dbReference type="GO" id="GO:0045010">
    <property type="term" value="P:actin nucleation"/>
    <property type="evidence" value="ECO:0007669"/>
    <property type="project" value="UniProtKB-ARBA"/>
</dbReference>
<dbReference type="EMBL" id="JAEOAQ010000005">
    <property type="protein sequence ID" value="KAG5418326.1"/>
    <property type="molecule type" value="Genomic_DNA"/>
</dbReference>
<dbReference type="GO" id="GO:0071933">
    <property type="term" value="F:Arp2/3 complex binding"/>
    <property type="evidence" value="ECO:0007669"/>
    <property type="project" value="UniProtKB-ARBA"/>
</dbReference>
<dbReference type="PROSITE" id="PS51082">
    <property type="entry name" value="WH2"/>
    <property type="match status" value="1"/>
</dbReference>
<feature type="compositionally biased region" description="Pro residues" evidence="2">
    <location>
        <begin position="574"/>
        <end position="585"/>
    </location>
</feature>
<dbReference type="AlphaFoldDB" id="A0A8H8DC13"/>
<proteinExistence type="predicted"/>
<evidence type="ECO:0000313" key="5">
    <source>
        <dbReference type="EMBL" id="KAG5418326.1"/>
    </source>
</evidence>
<feature type="compositionally biased region" description="Low complexity" evidence="2">
    <location>
        <begin position="340"/>
        <end position="351"/>
    </location>
</feature>
<feature type="compositionally biased region" description="Low complexity" evidence="2">
    <location>
        <begin position="473"/>
        <end position="482"/>
    </location>
</feature>
<dbReference type="Proteomes" id="UP000669133">
    <property type="component" value="Unassembled WGS sequence"/>
</dbReference>
<reference evidence="5 6" key="1">
    <citation type="submission" date="2020-12" db="EMBL/GenBank/DDBJ databases">
        <title>Effect of drift, selection, and recombination on the evolution of hybrid genomes in Candida yeast pathogens.</title>
        <authorList>
            <person name="Mixao V."/>
            <person name="Ksiezopolska E."/>
            <person name="Saus E."/>
            <person name="Boekhout T."/>
            <person name="Gacser A."/>
            <person name="Gabaldon T."/>
        </authorList>
    </citation>
    <scope>NUCLEOTIDE SEQUENCE [LARGE SCALE GENOMIC DNA]</scope>
    <source>
        <strain evidence="5 6">BP57</strain>
    </source>
</reference>
<dbReference type="CDD" id="cd01205">
    <property type="entry name" value="EVH1_WASP-like"/>
    <property type="match status" value="1"/>
</dbReference>
<feature type="compositionally biased region" description="Low complexity" evidence="2">
    <location>
        <begin position="550"/>
        <end position="565"/>
    </location>
</feature>
<name>A0A8H8DC13_9ASCO</name>
<feature type="domain" description="WH2" evidence="4">
    <location>
        <begin position="613"/>
        <end position="632"/>
    </location>
</feature>
<dbReference type="GeneID" id="93652483"/>
<dbReference type="Pfam" id="PF00568">
    <property type="entry name" value="WH1"/>
    <property type="match status" value="1"/>
</dbReference>
<evidence type="ECO:0000256" key="1">
    <source>
        <dbReference type="ARBA" id="ARBA00022553"/>
    </source>
</evidence>
<dbReference type="InterPro" id="IPR000697">
    <property type="entry name" value="WH1/EVH1_dom"/>
</dbReference>
<protein>
    <submittedName>
        <fullName evidence="5">Uncharacterized protein</fullName>
    </submittedName>
</protein>
<dbReference type="InterPro" id="IPR003124">
    <property type="entry name" value="WH2_dom"/>
</dbReference>